<dbReference type="EMBL" id="WBJZ01000002">
    <property type="protein sequence ID" value="KAB1662188.1"/>
    <property type="molecule type" value="Genomic_DNA"/>
</dbReference>
<evidence type="ECO:0000313" key="2">
    <source>
        <dbReference type="EMBL" id="KAB1662188.1"/>
    </source>
</evidence>
<evidence type="ECO:0000259" key="1">
    <source>
        <dbReference type="PROSITE" id="PS50995"/>
    </source>
</evidence>
<dbReference type="RefSeq" id="WP_158039118.1">
    <property type="nucleotide sequence ID" value="NZ_JACCFV010000001.1"/>
</dbReference>
<dbReference type="InterPro" id="IPR000835">
    <property type="entry name" value="HTH_MarR-typ"/>
</dbReference>
<dbReference type="AlphaFoldDB" id="A0A7J5C343"/>
<dbReference type="GO" id="GO:0003700">
    <property type="term" value="F:DNA-binding transcription factor activity"/>
    <property type="evidence" value="ECO:0007669"/>
    <property type="project" value="InterPro"/>
</dbReference>
<accession>A0A7J5C343</accession>
<dbReference type="PROSITE" id="PS50995">
    <property type="entry name" value="HTH_MARR_2"/>
    <property type="match status" value="1"/>
</dbReference>
<dbReference type="SMART" id="SM00347">
    <property type="entry name" value="HTH_MARR"/>
    <property type="match status" value="1"/>
</dbReference>
<sequence>MPSTSDDERLVDALGQAAFTTMGTLSDLAAEAGISLTQLRVVAILRDRRLRMSDLARYLGLQRSTMSGLVTRGERRGLLRRTPNEDDARAIDVLLTPQGHELAAKLEASLHETLRPVIETLPPGDRRTLAELLVRMLP</sequence>
<dbReference type="InterPro" id="IPR036390">
    <property type="entry name" value="WH_DNA-bd_sf"/>
</dbReference>
<dbReference type="PANTHER" id="PTHR33164:SF99">
    <property type="entry name" value="MARR FAMILY REGULATORY PROTEIN"/>
    <property type="match status" value="1"/>
</dbReference>
<dbReference type="GO" id="GO:0006950">
    <property type="term" value="P:response to stress"/>
    <property type="evidence" value="ECO:0007669"/>
    <property type="project" value="TreeGrafter"/>
</dbReference>
<dbReference type="InterPro" id="IPR039422">
    <property type="entry name" value="MarR/SlyA-like"/>
</dbReference>
<name>A0A7J5C343_9MICO</name>
<gene>
    <name evidence="2" type="ORF">F8O01_01600</name>
</gene>
<dbReference type="PRINTS" id="PR00598">
    <property type="entry name" value="HTHMARR"/>
</dbReference>
<dbReference type="OrthoDB" id="3174724at2"/>
<dbReference type="PANTHER" id="PTHR33164">
    <property type="entry name" value="TRANSCRIPTIONAL REGULATOR, MARR FAMILY"/>
    <property type="match status" value="1"/>
</dbReference>
<dbReference type="Pfam" id="PF12802">
    <property type="entry name" value="MarR_2"/>
    <property type="match status" value="1"/>
</dbReference>
<dbReference type="Gene3D" id="1.10.10.10">
    <property type="entry name" value="Winged helix-like DNA-binding domain superfamily/Winged helix DNA-binding domain"/>
    <property type="match status" value="1"/>
</dbReference>
<dbReference type="Proteomes" id="UP000467240">
    <property type="component" value="Unassembled WGS sequence"/>
</dbReference>
<organism evidence="2 3">
    <name type="scientific">Pseudoclavibacter chungangensis</name>
    <dbReference type="NCBI Taxonomy" id="587635"/>
    <lineage>
        <taxon>Bacteria</taxon>
        <taxon>Bacillati</taxon>
        <taxon>Actinomycetota</taxon>
        <taxon>Actinomycetes</taxon>
        <taxon>Micrococcales</taxon>
        <taxon>Microbacteriaceae</taxon>
        <taxon>Pseudoclavibacter</taxon>
    </lineage>
</organism>
<comment type="caution">
    <text evidence="2">The sequence shown here is derived from an EMBL/GenBank/DDBJ whole genome shotgun (WGS) entry which is preliminary data.</text>
</comment>
<protein>
    <submittedName>
        <fullName evidence="2">MarR family transcriptional regulator</fullName>
    </submittedName>
</protein>
<proteinExistence type="predicted"/>
<feature type="domain" description="HTH marR-type" evidence="1">
    <location>
        <begin position="7"/>
        <end position="138"/>
    </location>
</feature>
<dbReference type="SUPFAM" id="SSF46785">
    <property type="entry name" value="Winged helix' DNA-binding domain"/>
    <property type="match status" value="1"/>
</dbReference>
<dbReference type="InterPro" id="IPR036388">
    <property type="entry name" value="WH-like_DNA-bd_sf"/>
</dbReference>
<evidence type="ECO:0000313" key="3">
    <source>
        <dbReference type="Proteomes" id="UP000467240"/>
    </source>
</evidence>
<reference evidence="2 3" key="1">
    <citation type="submission" date="2019-09" db="EMBL/GenBank/DDBJ databases">
        <title>Phylogeny of genus Pseudoclavibacter and closely related genus.</title>
        <authorList>
            <person name="Li Y."/>
        </authorList>
    </citation>
    <scope>NUCLEOTIDE SEQUENCE [LARGE SCALE GENOMIC DNA]</scope>
    <source>
        <strain evidence="2 3">DSM 23821</strain>
    </source>
</reference>
<keyword evidence="3" id="KW-1185">Reference proteome</keyword>